<sequence>MKNRRLSGNAKYSQEDSPSLEPKRQPARIVAGHSIEHPSSLSLPMVGLFRFGQIGPFLLFSRETWRKLVKAGKAPAPIRISNRCTVWTAAAIHEFLCDPINYRAQVVANIDEALK</sequence>
<dbReference type="AlphaFoldDB" id="A0A2Z6ESC3"/>
<dbReference type="RefSeq" id="WP_232034126.1">
    <property type="nucleotide sequence ID" value="NZ_AP018150.1"/>
</dbReference>
<feature type="region of interest" description="Disordered" evidence="1">
    <location>
        <begin position="1"/>
        <end position="27"/>
    </location>
</feature>
<gene>
    <name evidence="2" type="ORF">MCB1EB_0133</name>
</gene>
<protein>
    <submittedName>
        <fullName evidence="2">Phage transcriptional regulator, AlpA</fullName>
    </submittedName>
</protein>
<proteinExistence type="predicted"/>
<dbReference type="Proteomes" id="UP000282597">
    <property type="component" value="Chromosome"/>
</dbReference>
<evidence type="ECO:0000256" key="1">
    <source>
        <dbReference type="SAM" id="MobiDB-lite"/>
    </source>
</evidence>
<name>A0A2Z6ESC3_9BURK</name>
<accession>A0A2Z6ESC3</accession>
<evidence type="ECO:0000313" key="2">
    <source>
        <dbReference type="EMBL" id="BBE08294.1"/>
    </source>
</evidence>
<dbReference type="EMBL" id="AP018150">
    <property type="protein sequence ID" value="BBE08294.1"/>
    <property type="molecule type" value="Genomic_DNA"/>
</dbReference>
<organism evidence="2 3">
    <name type="scientific">Mycoavidus cysteinexigens</name>
    <dbReference type="NCBI Taxonomy" id="1553431"/>
    <lineage>
        <taxon>Bacteria</taxon>
        <taxon>Pseudomonadati</taxon>
        <taxon>Pseudomonadota</taxon>
        <taxon>Betaproteobacteria</taxon>
        <taxon>Burkholderiales</taxon>
        <taxon>Burkholderiaceae</taxon>
        <taxon>Mycoavidus</taxon>
    </lineage>
</organism>
<evidence type="ECO:0000313" key="3">
    <source>
        <dbReference type="Proteomes" id="UP000282597"/>
    </source>
</evidence>
<keyword evidence="3" id="KW-1185">Reference proteome</keyword>
<reference evidence="2 3" key="1">
    <citation type="journal article" date="2018" name="Microbes Environ.">
        <title>Comparative Genomic Insights into Endofungal Lifestyles of Two Bacterial Endosymbionts, Mycoavidus cysteinexigens and Burkholderia rhizoxinica.</title>
        <authorList>
            <person name="Sharmin D."/>
            <person name="Guo Y."/>
            <person name="Nishizawa T."/>
            <person name="Ohshima S."/>
            <person name="Sato Y."/>
            <person name="Takashima Y."/>
            <person name="Narisawa K."/>
            <person name="Ohta H."/>
        </authorList>
    </citation>
    <scope>NUCLEOTIDE SEQUENCE [LARGE SCALE GENOMIC DNA]</scope>
    <source>
        <strain evidence="2 3">B1-EB</strain>
    </source>
</reference>
<dbReference type="KEGG" id="mcys:MCB1EB_0133"/>